<proteinExistence type="predicted"/>
<evidence type="ECO:0000256" key="1">
    <source>
        <dbReference type="SAM" id="Phobius"/>
    </source>
</evidence>
<dbReference type="NCBIfam" id="TIGR02359">
    <property type="entry name" value="thiW"/>
    <property type="match status" value="1"/>
</dbReference>
<dbReference type="InterPro" id="IPR012652">
    <property type="entry name" value="ThiW"/>
</dbReference>
<keyword evidence="1" id="KW-0812">Transmembrane</keyword>
<evidence type="ECO:0000313" key="3">
    <source>
        <dbReference type="Proteomes" id="UP001228504"/>
    </source>
</evidence>
<gene>
    <name evidence="2" type="ORF">J2S18_003187</name>
</gene>
<feature type="transmembrane region" description="Helical" evidence="1">
    <location>
        <begin position="131"/>
        <end position="153"/>
    </location>
</feature>
<dbReference type="Gene3D" id="1.10.1760.20">
    <property type="match status" value="1"/>
</dbReference>
<protein>
    <submittedName>
        <fullName evidence="2">Energy coupling factor transporter S component ThiW</fullName>
    </submittedName>
</protein>
<feature type="transmembrane region" description="Helical" evidence="1">
    <location>
        <begin position="12"/>
        <end position="33"/>
    </location>
</feature>
<feature type="transmembrane region" description="Helical" evidence="1">
    <location>
        <begin position="72"/>
        <end position="92"/>
    </location>
</feature>
<dbReference type="EMBL" id="JAUSUF010000020">
    <property type="protein sequence ID" value="MDQ0151210.1"/>
    <property type="molecule type" value="Genomic_DNA"/>
</dbReference>
<keyword evidence="3" id="KW-1185">Reference proteome</keyword>
<evidence type="ECO:0000313" key="2">
    <source>
        <dbReference type="EMBL" id="MDQ0151210.1"/>
    </source>
</evidence>
<dbReference type="Pfam" id="PF09512">
    <property type="entry name" value="ThiW"/>
    <property type="match status" value="1"/>
</dbReference>
<keyword evidence="1" id="KW-1133">Transmembrane helix</keyword>
<keyword evidence="1" id="KW-0472">Membrane</keyword>
<sequence length="176" mass="18723">MNKKSNLTYKLVLSGLLIAIATIFGTFSIPILGARISPVQHFINVVSAITLGPAFAVINAFCASFLRNIFGTGSLLAFPGSMIGAFLAGILYKKFKSPLLSVIGEVIGTGIIGALVAYPIASLFLGKEGALFIYIVPFTLSSFAGAIMAYILISVPSIKKILHIDKEEKLKEKVIN</sequence>
<feature type="transmembrane region" description="Helical" evidence="1">
    <location>
        <begin position="45"/>
        <end position="66"/>
    </location>
</feature>
<dbReference type="PIRSF" id="PIRSF024534">
    <property type="entry name" value="ThiW"/>
    <property type="match status" value="1"/>
</dbReference>
<name>A0ABT9UY11_9FIRM</name>
<dbReference type="Proteomes" id="UP001228504">
    <property type="component" value="Unassembled WGS sequence"/>
</dbReference>
<reference evidence="2 3" key="1">
    <citation type="submission" date="2023-07" db="EMBL/GenBank/DDBJ databases">
        <title>Genomic Encyclopedia of Type Strains, Phase IV (KMG-IV): sequencing the most valuable type-strain genomes for metagenomic binning, comparative biology and taxonomic classification.</title>
        <authorList>
            <person name="Goeker M."/>
        </authorList>
    </citation>
    <scope>NUCLEOTIDE SEQUENCE [LARGE SCALE GENOMIC DNA]</scope>
    <source>
        <strain evidence="2 3">DSM 20694</strain>
    </source>
</reference>
<feature type="transmembrane region" description="Helical" evidence="1">
    <location>
        <begin position="99"/>
        <end position="125"/>
    </location>
</feature>
<dbReference type="RefSeq" id="WP_307488243.1">
    <property type="nucleotide sequence ID" value="NZ_JAUSUF010000020.1"/>
</dbReference>
<organism evidence="2 3">
    <name type="scientific">Eubacterium multiforme</name>
    <dbReference type="NCBI Taxonomy" id="83339"/>
    <lineage>
        <taxon>Bacteria</taxon>
        <taxon>Bacillati</taxon>
        <taxon>Bacillota</taxon>
        <taxon>Clostridia</taxon>
        <taxon>Eubacteriales</taxon>
        <taxon>Eubacteriaceae</taxon>
        <taxon>Eubacterium</taxon>
    </lineage>
</organism>
<comment type="caution">
    <text evidence="2">The sequence shown here is derived from an EMBL/GenBank/DDBJ whole genome shotgun (WGS) entry which is preliminary data.</text>
</comment>
<accession>A0ABT9UY11</accession>